<evidence type="ECO:0000259" key="6">
    <source>
        <dbReference type="PROSITE" id="PS50072"/>
    </source>
</evidence>
<sequence>MTENGDSKERPRTYFDIDIGGIRVGRVVFELFTDIVPQTAENFRSLCAGDSGIGKGSGKPLHYRGSLFHRVIKGFMIQGGDFVNGNGTGGESIYGGMFPDENFTLKHDKPFLLSMANRGKNTNGSQFFVTTGPAPHLDSLHVVFGQVLSGKEIVKEIEELDTDKKDRPLQDARISNSGELVRKSNGSEQKVKKKKKNVSETSEDSSSSSSSSSSESESEKKSSSKISKKSKKSKKKKKKSSDKKKEEGEIDDDGIENPMVQITEIDPDEIPDVPSNRFLDREPPKKDKEDDRKRSAKHKSSDRDKKRSSDNDRRRSSERDSKRSNERDRGSRLSDTGRFDKHSYSRNGKKIKGRGRMMYRARSRSRSVTPPHWKNEVRKTISLSDYEKLKKEKAARELEIERRAEERRKRHMERDKADELKAEKDKQKVEKKKKNSDHDNEKKENDHKIDITDFDQLDFEADEDDQPKSKGNNNNNNNKHSKRRHRSRSEDSSPSPIRNKGGVKNRSPRSSVRGRRKSHSVSSHHSSSPSPVRHRRRRSISYSPKRGGRSRKSVSPYSKRNRR</sequence>
<evidence type="ECO:0000256" key="3">
    <source>
        <dbReference type="ARBA" id="ARBA00023110"/>
    </source>
</evidence>
<comment type="catalytic activity">
    <reaction evidence="1">
        <text>[protein]-peptidylproline (omega=180) = [protein]-peptidylproline (omega=0)</text>
        <dbReference type="Rhea" id="RHEA:16237"/>
        <dbReference type="Rhea" id="RHEA-COMP:10747"/>
        <dbReference type="Rhea" id="RHEA-COMP:10748"/>
        <dbReference type="ChEBI" id="CHEBI:83833"/>
        <dbReference type="ChEBI" id="CHEBI:83834"/>
        <dbReference type="EC" id="5.2.1.8"/>
    </reaction>
</comment>
<dbReference type="PANTHER" id="PTHR11071:SF565">
    <property type="entry name" value="MOCA-CYP, ISOFORM A"/>
    <property type="match status" value="1"/>
</dbReference>
<dbReference type="Gene3D" id="2.40.100.10">
    <property type="entry name" value="Cyclophilin-like"/>
    <property type="match status" value="1"/>
</dbReference>
<dbReference type="GO" id="GO:0005739">
    <property type="term" value="C:mitochondrion"/>
    <property type="evidence" value="ECO:0007669"/>
    <property type="project" value="TreeGrafter"/>
</dbReference>
<dbReference type="InterPro" id="IPR002130">
    <property type="entry name" value="Cyclophilin-type_PPIase_dom"/>
</dbReference>
<evidence type="ECO:0000256" key="2">
    <source>
        <dbReference type="ARBA" id="ARBA00013194"/>
    </source>
</evidence>
<dbReference type="FunFam" id="2.40.100.10:FF:000005">
    <property type="entry name" value="Peptidyl-prolyl cis-trans isomerase G"/>
    <property type="match status" value="1"/>
</dbReference>
<dbReference type="OrthoDB" id="6630374at2759"/>
<feature type="compositionally biased region" description="Basic residues" evidence="5">
    <location>
        <begin position="501"/>
        <end position="519"/>
    </location>
</feature>
<reference evidence="7" key="1">
    <citation type="submission" date="2014-05" db="EMBL/GenBank/DDBJ databases">
        <authorList>
            <person name="Chronopoulou M."/>
        </authorList>
    </citation>
    <scope>NUCLEOTIDE SEQUENCE</scope>
    <source>
        <tissue evidence="7">Whole organism</tissue>
    </source>
</reference>
<dbReference type="Pfam" id="PF00160">
    <property type="entry name" value="Pro_isomerase"/>
    <property type="match status" value="1"/>
</dbReference>
<keyword evidence="3" id="KW-0697">Rotamase</keyword>
<name>A0A0K2T6T4_LEPSM</name>
<feature type="compositionally biased region" description="Basic and acidic residues" evidence="5">
    <location>
        <begin position="278"/>
        <end position="343"/>
    </location>
</feature>
<feature type="compositionally biased region" description="Basic residues" evidence="5">
    <location>
        <begin position="226"/>
        <end position="242"/>
    </location>
</feature>
<organism evidence="7">
    <name type="scientific">Lepeophtheirus salmonis</name>
    <name type="common">Salmon louse</name>
    <name type="synonym">Caligus salmonis</name>
    <dbReference type="NCBI Taxonomy" id="72036"/>
    <lineage>
        <taxon>Eukaryota</taxon>
        <taxon>Metazoa</taxon>
        <taxon>Ecdysozoa</taxon>
        <taxon>Arthropoda</taxon>
        <taxon>Crustacea</taxon>
        <taxon>Multicrustacea</taxon>
        <taxon>Hexanauplia</taxon>
        <taxon>Copepoda</taxon>
        <taxon>Siphonostomatoida</taxon>
        <taxon>Caligidae</taxon>
        <taxon>Lepeophtheirus</taxon>
    </lineage>
</organism>
<keyword evidence="4" id="KW-0413">Isomerase</keyword>
<feature type="region of interest" description="Disordered" evidence="5">
    <location>
        <begin position="164"/>
        <end position="563"/>
    </location>
</feature>
<evidence type="ECO:0000256" key="5">
    <source>
        <dbReference type="SAM" id="MobiDB-lite"/>
    </source>
</evidence>
<feature type="compositionally biased region" description="Acidic residues" evidence="5">
    <location>
        <begin position="452"/>
        <end position="465"/>
    </location>
</feature>
<dbReference type="PROSITE" id="PS50072">
    <property type="entry name" value="CSA_PPIASE_2"/>
    <property type="match status" value="1"/>
</dbReference>
<feature type="compositionally biased region" description="Basic residues" evidence="5">
    <location>
        <begin position="347"/>
        <end position="365"/>
    </location>
</feature>
<feature type="compositionally biased region" description="Low complexity" evidence="5">
    <location>
        <begin position="204"/>
        <end position="215"/>
    </location>
</feature>
<dbReference type="PANTHER" id="PTHR11071">
    <property type="entry name" value="PEPTIDYL-PROLYL CIS-TRANS ISOMERASE"/>
    <property type="match status" value="1"/>
</dbReference>
<dbReference type="InterPro" id="IPR020892">
    <property type="entry name" value="Cyclophilin-type_PPIase_CS"/>
</dbReference>
<feature type="compositionally biased region" description="Basic and acidic residues" evidence="5">
    <location>
        <begin position="373"/>
        <end position="428"/>
    </location>
</feature>
<dbReference type="SUPFAM" id="SSF50891">
    <property type="entry name" value="Cyclophilin-like"/>
    <property type="match status" value="1"/>
</dbReference>
<evidence type="ECO:0000313" key="7">
    <source>
        <dbReference type="EMBL" id="CDW21738.1"/>
    </source>
</evidence>
<feature type="compositionally biased region" description="Polar residues" evidence="5">
    <location>
        <begin position="553"/>
        <end position="563"/>
    </location>
</feature>
<dbReference type="AlphaFoldDB" id="A0A0K2T6T4"/>
<evidence type="ECO:0000256" key="4">
    <source>
        <dbReference type="ARBA" id="ARBA00023235"/>
    </source>
</evidence>
<feature type="compositionally biased region" description="Low complexity" evidence="5">
    <location>
        <begin position="520"/>
        <end position="531"/>
    </location>
</feature>
<dbReference type="EC" id="5.2.1.8" evidence="2"/>
<accession>A0A0K2T6T4</accession>
<feature type="compositionally biased region" description="Basic and acidic residues" evidence="5">
    <location>
        <begin position="436"/>
        <end position="451"/>
    </location>
</feature>
<protein>
    <recommendedName>
        <fullName evidence="2">peptidylprolyl isomerase</fullName>
        <ecNumber evidence="2">5.2.1.8</ecNumber>
    </recommendedName>
</protein>
<evidence type="ECO:0000256" key="1">
    <source>
        <dbReference type="ARBA" id="ARBA00000971"/>
    </source>
</evidence>
<dbReference type="EMBL" id="HACA01004377">
    <property type="protein sequence ID" value="CDW21738.1"/>
    <property type="molecule type" value="Transcribed_RNA"/>
</dbReference>
<dbReference type="PRINTS" id="PR00153">
    <property type="entry name" value="CSAPPISMRASE"/>
</dbReference>
<dbReference type="GO" id="GO:0006457">
    <property type="term" value="P:protein folding"/>
    <property type="evidence" value="ECO:0007669"/>
    <property type="project" value="InterPro"/>
</dbReference>
<dbReference type="GO" id="GO:0003755">
    <property type="term" value="F:peptidyl-prolyl cis-trans isomerase activity"/>
    <property type="evidence" value="ECO:0007669"/>
    <property type="project" value="UniProtKB-KW"/>
</dbReference>
<feature type="domain" description="PPIase cyclophilin-type" evidence="6">
    <location>
        <begin position="14"/>
        <end position="179"/>
    </location>
</feature>
<dbReference type="InterPro" id="IPR029000">
    <property type="entry name" value="Cyclophilin-like_dom_sf"/>
</dbReference>
<dbReference type="PROSITE" id="PS00170">
    <property type="entry name" value="CSA_PPIASE_1"/>
    <property type="match status" value="1"/>
</dbReference>
<dbReference type="GO" id="GO:0016018">
    <property type="term" value="F:cyclosporin A binding"/>
    <property type="evidence" value="ECO:0007669"/>
    <property type="project" value="TreeGrafter"/>
</dbReference>
<feature type="compositionally biased region" description="Low complexity" evidence="5">
    <location>
        <begin position="469"/>
        <end position="478"/>
    </location>
</feature>
<proteinExistence type="predicted"/>
<feature type="compositionally biased region" description="Polar residues" evidence="5">
    <location>
        <begin position="173"/>
        <end position="188"/>
    </location>
</feature>